<reference evidence="1" key="1">
    <citation type="journal article" date="2019" name="bioRxiv">
        <title>The Genome of the Zebra Mussel, Dreissena polymorpha: A Resource for Invasive Species Research.</title>
        <authorList>
            <person name="McCartney M.A."/>
            <person name="Auch B."/>
            <person name="Kono T."/>
            <person name="Mallez S."/>
            <person name="Zhang Y."/>
            <person name="Obille A."/>
            <person name="Becker A."/>
            <person name="Abrahante J.E."/>
            <person name="Garbe J."/>
            <person name="Badalamenti J.P."/>
            <person name="Herman A."/>
            <person name="Mangelson H."/>
            <person name="Liachko I."/>
            <person name="Sullivan S."/>
            <person name="Sone E.D."/>
            <person name="Koren S."/>
            <person name="Silverstein K.A.T."/>
            <person name="Beckman K.B."/>
            <person name="Gohl D.M."/>
        </authorList>
    </citation>
    <scope>NUCLEOTIDE SEQUENCE</scope>
    <source>
        <strain evidence="1">Duluth1</strain>
        <tissue evidence="1">Whole animal</tissue>
    </source>
</reference>
<evidence type="ECO:0000313" key="1">
    <source>
        <dbReference type="EMBL" id="KAH3870822.1"/>
    </source>
</evidence>
<sequence>MSSIFDGPGVQITLWVSRSSLGLRTYPISDFSNSDVRIYTNSERSRVRAPLWIPGSSLILVANLSLSVRTERYGGANYRTTTVHCSSGERERERERERDRCTWYKLDTCRLSQKKKTCL</sequence>
<organism evidence="1 2">
    <name type="scientific">Dreissena polymorpha</name>
    <name type="common">Zebra mussel</name>
    <name type="synonym">Mytilus polymorpha</name>
    <dbReference type="NCBI Taxonomy" id="45954"/>
    <lineage>
        <taxon>Eukaryota</taxon>
        <taxon>Metazoa</taxon>
        <taxon>Spiralia</taxon>
        <taxon>Lophotrochozoa</taxon>
        <taxon>Mollusca</taxon>
        <taxon>Bivalvia</taxon>
        <taxon>Autobranchia</taxon>
        <taxon>Heteroconchia</taxon>
        <taxon>Euheterodonta</taxon>
        <taxon>Imparidentia</taxon>
        <taxon>Neoheterodontei</taxon>
        <taxon>Myida</taxon>
        <taxon>Dreissenoidea</taxon>
        <taxon>Dreissenidae</taxon>
        <taxon>Dreissena</taxon>
    </lineage>
</organism>
<dbReference type="AlphaFoldDB" id="A0A9D4M854"/>
<reference evidence="1" key="2">
    <citation type="submission" date="2020-11" db="EMBL/GenBank/DDBJ databases">
        <authorList>
            <person name="McCartney M.A."/>
            <person name="Auch B."/>
            <person name="Kono T."/>
            <person name="Mallez S."/>
            <person name="Becker A."/>
            <person name="Gohl D.M."/>
            <person name="Silverstein K.A.T."/>
            <person name="Koren S."/>
            <person name="Bechman K.B."/>
            <person name="Herman A."/>
            <person name="Abrahante J.E."/>
            <person name="Garbe J."/>
        </authorList>
    </citation>
    <scope>NUCLEOTIDE SEQUENCE</scope>
    <source>
        <strain evidence="1">Duluth1</strain>
        <tissue evidence="1">Whole animal</tissue>
    </source>
</reference>
<name>A0A9D4M854_DREPO</name>
<dbReference type="EMBL" id="JAIWYP010000002">
    <property type="protein sequence ID" value="KAH3870822.1"/>
    <property type="molecule type" value="Genomic_DNA"/>
</dbReference>
<evidence type="ECO:0000313" key="2">
    <source>
        <dbReference type="Proteomes" id="UP000828390"/>
    </source>
</evidence>
<gene>
    <name evidence="1" type="ORF">DPMN_034012</name>
</gene>
<dbReference type="Proteomes" id="UP000828390">
    <property type="component" value="Unassembled WGS sequence"/>
</dbReference>
<accession>A0A9D4M854</accession>
<keyword evidence="2" id="KW-1185">Reference proteome</keyword>
<protein>
    <submittedName>
        <fullName evidence="1">Uncharacterized protein</fullName>
    </submittedName>
</protein>
<comment type="caution">
    <text evidence="1">The sequence shown here is derived from an EMBL/GenBank/DDBJ whole genome shotgun (WGS) entry which is preliminary data.</text>
</comment>
<proteinExistence type="predicted"/>